<evidence type="ECO:0000259" key="2">
    <source>
        <dbReference type="PROSITE" id="PS50041"/>
    </source>
</evidence>
<comment type="caution">
    <text evidence="3">The sequence shown here is derived from an EMBL/GenBank/DDBJ whole genome shotgun (WGS) entry which is preliminary data.</text>
</comment>
<dbReference type="SMART" id="SM00034">
    <property type="entry name" value="CLECT"/>
    <property type="match status" value="2"/>
</dbReference>
<reference evidence="3 4" key="1">
    <citation type="submission" date="2024-05" db="EMBL/GenBank/DDBJ databases">
        <authorList>
            <person name="Wallberg A."/>
        </authorList>
    </citation>
    <scope>NUCLEOTIDE SEQUENCE [LARGE SCALE GENOMIC DNA]</scope>
</reference>
<proteinExistence type="predicted"/>
<gene>
    <name evidence="3" type="ORF">MNOR_LOCUS5120</name>
</gene>
<dbReference type="Proteomes" id="UP001497623">
    <property type="component" value="Unassembled WGS sequence"/>
</dbReference>
<name>A0AAV2PV71_MEGNR</name>
<evidence type="ECO:0000256" key="1">
    <source>
        <dbReference type="SAM" id="SignalP"/>
    </source>
</evidence>
<organism evidence="3 4">
    <name type="scientific">Meganyctiphanes norvegica</name>
    <name type="common">Northern krill</name>
    <name type="synonym">Thysanopoda norvegica</name>
    <dbReference type="NCBI Taxonomy" id="48144"/>
    <lineage>
        <taxon>Eukaryota</taxon>
        <taxon>Metazoa</taxon>
        <taxon>Ecdysozoa</taxon>
        <taxon>Arthropoda</taxon>
        <taxon>Crustacea</taxon>
        <taxon>Multicrustacea</taxon>
        <taxon>Malacostraca</taxon>
        <taxon>Eumalacostraca</taxon>
        <taxon>Eucarida</taxon>
        <taxon>Euphausiacea</taxon>
        <taxon>Euphausiidae</taxon>
        <taxon>Meganyctiphanes</taxon>
    </lineage>
</organism>
<dbReference type="SUPFAM" id="SSF56436">
    <property type="entry name" value="C-type lectin-like"/>
    <property type="match status" value="2"/>
</dbReference>
<dbReference type="Gene3D" id="3.10.100.10">
    <property type="entry name" value="Mannose-Binding Protein A, subunit A"/>
    <property type="match status" value="2"/>
</dbReference>
<feature type="chain" id="PRO_5043898315" description="C-type lectin domain-containing protein" evidence="1">
    <location>
        <begin position="19"/>
        <end position="336"/>
    </location>
</feature>
<evidence type="ECO:0000313" key="3">
    <source>
        <dbReference type="EMBL" id="CAL4065873.1"/>
    </source>
</evidence>
<dbReference type="InterPro" id="IPR016186">
    <property type="entry name" value="C-type_lectin-like/link_sf"/>
</dbReference>
<feature type="non-terminal residue" evidence="3">
    <location>
        <position position="336"/>
    </location>
</feature>
<dbReference type="EMBL" id="CAXKWB010001935">
    <property type="protein sequence ID" value="CAL4065873.1"/>
    <property type="molecule type" value="Genomic_DNA"/>
</dbReference>
<keyword evidence="4" id="KW-1185">Reference proteome</keyword>
<feature type="signal peptide" evidence="1">
    <location>
        <begin position="1"/>
        <end position="18"/>
    </location>
</feature>
<protein>
    <recommendedName>
        <fullName evidence="2">C-type lectin domain-containing protein</fullName>
    </recommendedName>
</protein>
<feature type="domain" description="C-type lectin" evidence="2">
    <location>
        <begin position="204"/>
        <end position="322"/>
    </location>
</feature>
<dbReference type="PROSITE" id="PS50041">
    <property type="entry name" value="C_TYPE_LECTIN_2"/>
    <property type="match status" value="2"/>
</dbReference>
<accession>A0AAV2PV71</accession>
<dbReference type="Pfam" id="PF00059">
    <property type="entry name" value="Lectin_C"/>
    <property type="match status" value="2"/>
</dbReference>
<dbReference type="InterPro" id="IPR001304">
    <property type="entry name" value="C-type_lectin-like"/>
</dbReference>
<dbReference type="InterPro" id="IPR050111">
    <property type="entry name" value="C-type_lectin/snaclec_domain"/>
</dbReference>
<dbReference type="CDD" id="cd00037">
    <property type="entry name" value="CLECT"/>
    <property type="match status" value="1"/>
</dbReference>
<dbReference type="AlphaFoldDB" id="A0AAV2PV71"/>
<feature type="domain" description="C-type lectin" evidence="2">
    <location>
        <begin position="35"/>
        <end position="159"/>
    </location>
</feature>
<dbReference type="PANTHER" id="PTHR22803">
    <property type="entry name" value="MANNOSE, PHOSPHOLIPASE, LECTIN RECEPTOR RELATED"/>
    <property type="match status" value="1"/>
</dbReference>
<keyword evidence="1" id="KW-0732">Signal</keyword>
<evidence type="ECO:0000313" key="4">
    <source>
        <dbReference type="Proteomes" id="UP001497623"/>
    </source>
</evidence>
<dbReference type="InterPro" id="IPR016187">
    <property type="entry name" value="CTDL_fold"/>
</dbReference>
<sequence length="336" mass="37971">MENVFILCLSIIVGFVSGEISITDTAVCNNPFYKVGEKCLHFGNLDFLDVNQSDALKYCNDIGGSLVMIQTPTQFKDIIDYINEHNYLYTYWIDGSDLEQEGKWVFQNKELVPMGTPFWYVDRSDSGWKSEPNNNGANGEACLTMHSKPLFYYNDISCNYSGGSYTLRPLCEESSEIVVEHFIQSEHVDTPDTILDCPVPYIPVGDTCLAFLFYTATMTWSEAVLTCEAMAGTLAKINDPELLRAVYLYLHEHVISEESFWLGGSDLDEEGTWLWLDGSPVLRGPPMWGLFKGIEQPFVNASTNCLGLLSDGYHYLRDENCEVDATYKPICMFHPQ</sequence>